<comment type="caution">
    <text evidence="2">The sequence shown here is derived from an EMBL/GenBank/DDBJ whole genome shotgun (WGS) entry which is preliminary data.</text>
</comment>
<sequence length="61" mass="6397">MLAAVGAVVFAIAYLINVTNTSTDAAFTPQALTIAGLCFVALHLAGFGAGWSYPAGRRRRR</sequence>
<keyword evidence="1" id="KW-0472">Membrane</keyword>
<reference evidence="2 3" key="1">
    <citation type="submission" date="2021-01" db="EMBL/GenBank/DDBJ databases">
        <title>Streptomyces acididurans sp. nov., isolated from a peat swamp forest soil.</title>
        <authorList>
            <person name="Chantavorakit T."/>
            <person name="Duangmal K."/>
        </authorList>
    </citation>
    <scope>NUCLEOTIDE SEQUENCE [LARGE SCALE GENOMIC DNA]</scope>
    <source>
        <strain evidence="2 3">KK5PA1</strain>
    </source>
</reference>
<evidence type="ECO:0000256" key="1">
    <source>
        <dbReference type="SAM" id="Phobius"/>
    </source>
</evidence>
<protein>
    <submittedName>
        <fullName evidence="2">Uncharacterized protein</fullName>
    </submittedName>
</protein>
<keyword evidence="3" id="KW-1185">Reference proteome</keyword>
<organism evidence="2 3">
    <name type="scientific">Actinacidiphila acididurans</name>
    <dbReference type="NCBI Taxonomy" id="2784346"/>
    <lineage>
        <taxon>Bacteria</taxon>
        <taxon>Bacillati</taxon>
        <taxon>Actinomycetota</taxon>
        <taxon>Actinomycetes</taxon>
        <taxon>Kitasatosporales</taxon>
        <taxon>Streptomycetaceae</taxon>
        <taxon>Actinacidiphila</taxon>
    </lineage>
</organism>
<keyword evidence="1" id="KW-1133">Transmembrane helix</keyword>
<accession>A0ABS2TM39</accession>
<keyword evidence="1" id="KW-0812">Transmembrane</keyword>
<evidence type="ECO:0000313" key="2">
    <source>
        <dbReference type="EMBL" id="MBM9504408.1"/>
    </source>
</evidence>
<feature type="transmembrane region" description="Helical" evidence="1">
    <location>
        <begin position="31"/>
        <end position="53"/>
    </location>
</feature>
<dbReference type="Proteomes" id="UP000749040">
    <property type="component" value="Unassembled WGS sequence"/>
</dbReference>
<proteinExistence type="predicted"/>
<evidence type="ECO:0000313" key="3">
    <source>
        <dbReference type="Proteomes" id="UP000749040"/>
    </source>
</evidence>
<dbReference type="EMBL" id="JADKYB010000003">
    <property type="protein sequence ID" value="MBM9504408.1"/>
    <property type="molecule type" value="Genomic_DNA"/>
</dbReference>
<gene>
    <name evidence="2" type="ORF">ITX44_07645</name>
</gene>
<name>A0ABS2TM39_9ACTN</name>